<dbReference type="SUPFAM" id="SSF48452">
    <property type="entry name" value="TPR-like"/>
    <property type="match status" value="1"/>
</dbReference>
<sequence length="199" mass="22444">MAMENICYNRCAAATYKMQHGEDIESELKEAAAYTQQALSIEKNSPYSNCCIGEIYRIRFDNEIRKGNYYKDMFNNAIAYYAKATEANAKIFEAYTGMASLLLRDARYKFEKGKNPLETLRKAEVQAEKAMKINASSIVPYIQRGELALLEAKWQKKNGLGFKKSLKKAESAFSKAMQINPQDAELQDAMKQGGKGIGE</sequence>
<dbReference type="AlphaFoldDB" id="A0A1F5VI89"/>
<dbReference type="STRING" id="1817863.A2Y62_07635"/>
<dbReference type="Gene3D" id="1.25.40.10">
    <property type="entry name" value="Tetratricopeptide repeat domain"/>
    <property type="match status" value="1"/>
</dbReference>
<reference evidence="1 2" key="1">
    <citation type="journal article" date="2016" name="Nat. Commun.">
        <title>Thousands of microbial genomes shed light on interconnected biogeochemical processes in an aquifer system.</title>
        <authorList>
            <person name="Anantharaman K."/>
            <person name="Brown C.T."/>
            <person name="Hug L.A."/>
            <person name="Sharon I."/>
            <person name="Castelle C.J."/>
            <person name="Probst A.J."/>
            <person name="Thomas B.C."/>
            <person name="Singh A."/>
            <person name="Wilkins M.J."/>
            <person name="Karaoz U."/>
            <person name="Brodie E.L."/>
            <person name="Williams K.H."/>
            <person name="Hubbard S.S."/>
            <person name="Banfield J.F."/>
        </authorList>
    </citation>
    <scope>NUCLEOTIDE SEQUENCE [LARGE SCALE GENOMIC DNA]</scope>
</reference>
<gene>
    <name evidence="1" type="ORF">A2Y62_07635</name>
</gene>
<dbReference type="EMBL" id="MFGW01000168">
    <property type="protein sequence ID" value="OGF63146.1"/>
    <property type="molecule type" value="Genomic_DNA"/>
</dbReference>
<proteinExistence type="predicted"/>
<dbReference type="InterPro" id="IPR011990">
    <property type="entry name" value="TPR-like_helical_dom_sf"/>
</dbReference>
<protein>
    <submittedName>
        <fullName evidence="1">Uncharacterized protein</fullName>
    </submittedName>
</protein>
<accession>A0A1F5VI89</accession>
<comment type="caution">
    <text evidence="1">The sequence shown here is derived from an EMBL/GenBank/DDBJ whole genome shotgun (WGS) entry which is preliminary data.</text>
</comment>
<name>A0A1F5VI89_9BACT</name>
<evidence type="ECO:0000313" key="1">
    <source>
        <dbReference type="EMBL" id="OGF63146.1"/>
    </source>
</evidence>
<organism evidence="1 2">
    <name type="scientific">Candidatus Fischerbacteria bacterium RBG_13_37_8</name>
    <dbReference type="NCBI Taxonomy" id="1817863"/>
    <lineage>
        <taxon>Bacteria</taxon>
        <taxon>Candidatus Fischeribacteriota</taxon>
    </lineage>
</organism>
<evidence type="ECO:0000313" key="2">
    <source>
        <dbReference type="Proteomes" id="UP000178943"/>
    </source>
</evidence>
<dbReference type="Proteomes" id="UP000178943">
    <property type="component" value="Unassembled WGS sequence"/>
</dbReference>